<dbReference type="Pfam" id="PF14109">
    <property type="entry name" value="GldH_lipo"/>
    <property type="match status" value="1"/>
</dbReference>
<proteinExistence type="predicted"/>
<sequence>MKTKRCWGLGCIGFFLISVACDRHKVTEAFYATTQNQWNSDSVAVFSIAPPDLNQSYNLLVKLNHTNDYPFSNLWLFIETTSPSGLTVNDTIECLMADKEGKWMGRQWGKHYYIHFPWRPAFKFAENGNYHISIQQGMRAEWLNGITEVGLRLEKNND</sequence>
<dbReference type="OrthoDB" id="982482at2"/>
<keyword evidence="1" id="KW-0449">Lipoprotein</keyword>
<dbReference type="NCBIfam" id="TIGR03511">
    <property type="entry name" value="GldH_lipo"/>
    <property type="match status" value="1"/>
</dbReference>
<organism evidence="1 2">
    <name type="scientific">Breznakibacter xylanolyticus</name>
    <dbReference type="NCBI Taxonomy" id="990"/>
    <lineage>
        <taxon>Bacteria</taxon>
        <taxon>Pseudomonadati</taxon>
        <taxon>Bacteroidota</taxon>
        <taxon>Bacteroidia</taxon>
        <taxon>Marinilabiliales</taxon>
        <taxon>Marinilabiliaceae</taxon>
        <taxon>Breznakibacter</taxon>
    </lineage>
</organism>
<accession>A0A2W7QA13</accession>
<reference evidence="1 2" key="1">
    <citation type="submission" date="2018-06" db="EMBL/GenBank/DDBJ databases">
        <title>Genomic Encyclopedia of Archaeal and Bacterial Type Strains, Phase II (KMG-II): from individual species to whole genera.</title>
        <authorList>
            <person name="Goeker M."/>
        </authorList>
    </citation>
    <scope>NUCLEOTIDE SEQUENCE [LARGE SCALE GENOMIC DNA]</scope>
    <source>
        <strain evidence="1 2">DSM 6779</strain>
    </source>
</reference>
<dbReference type="PROSITE" id="PS51257">
    <property type="entry name" value="PROKAR_LIPOPROTEIN"/>
    <property type="match status" value="1"/>
</dbReference>
<comment type="caution">
    <text evidence="1">The sequence shown here is derived from an EMBL/GenBank/DDBJ whole genome shotgun (WGS) entry which is preliminary data.</text>
</comment>
<dbReference type="EMBL" id="QKZK01000006">
    <property type="protein sequence ID" value="PZX18579.1"/>
    <property type="molecule type" value="Genomic_DNA"/>
</dbReference>
<name>A0A2W7QA13_9BACT</name>
<dbReference type="InterPro" id="IPR020018">
    <property type="entry name" value="Motility-assoc_lipoprot_GldH"/>
</dbReference>
<keyword evidence="2" id="KW-1185">Reference proteome</keyword>
<dbReference type="RefSeq" id="WP_111444687.1">
    <property type="nucleotide sequence ID" value="NZ_QKZK01000006.1"/>
</dbReference>
<gene>
    <name evidence="1" type="ORF">LX69_00972</name>
</gene>
<dbReference type="Proteomes" id="UP000249239">
    <property type="component" value="Unassembled WGS sequence"/>
</dbReference>
<protein>
    <submittedName>
        <fullName evidence="1">Gliding motility-associated lipoprotein GldH</fullName>
    </submittedName>
</protein>
<evidence type="ECO:0000313" key="1">
    <source>
        <dbReference type="EMBL" id="PZX18579.1"/>
    </source>
</evidence>
<evidence type="ECO:0000313" key="2">
    <source>
        <dbReference type="Proteomes" id="UP000249239"/>
    </source>
</evidence>
<dbReference type="AlphaFoldDB" id="A0A2W7QA13"/>